<dbReference type="InterPro" id="IPR020843">
    <property type="entry name" value="ER"/>
</dbReference>
<keyword evidence="4" id="KW-0479">Metal-binding</keyword>
<dbReference type="Gene3D" id="3.30.360.10">
    <property type="entry name" value="Dihydrodipicolinate Reductase, domain 2"/>
    <property type="match status" value="1"/>
</dbReference>
<dbReference type="PANTHER" id="PTHR43350">
    <property type="entry name" value="NAD-DEPENDENT ALCOHOL DEHYDROGENASE"/>
    <property type="match status" value="1"/>
</dbReference>
<evidence type="ECO:0000256" key="4">
    <source>
        <dbReference type="ARBA" id="ARBA00022723"/>
    </source>
</evidence>
<dbReference type="InterPro" id="IPR004104">
    <property type="entry name" value="Gfo/Idh/MocA-like_OxRdtase_C"/>
</dbReference>
<dbReference type="Pfam" id="PF01408">
    <property type="entry name" value="GFO_IDH_MocA"/>
    <property type="match status" value="1"/>
</dbReference>
<dbReference type="Gene3D" id="3.90.180.10">
    <property type="entry name" value="Medium-chain alcohol dehydrogenases, catalytic domain"/>
    <property type="match status" value="1"/>
</dbReference>
<dbReference type="Pfam" id="PF00107">
    <property type="entry name" value="ADH_zinc_N"/>
    <property type="match status" value="1"/>
</dbReference>
<dbReference type="SUPFAM" id="SSF51735">
    <property type="entry name" value="NAD(P)-binding Rossmann-fold domains"/>
    <property type="match status" value="2"/>
</dbReference>
<dbReference type="GO" id="GO:0046872">
    <property type="term" value="F:metal ion binding"/>
    <property type="evidence" value="ECO:0007669"/>
    <property type="project" value="UniProtKB-KW"/>
</dbReference>
<dbReference type="PANTHER" id="PTHR43350:SF19">
    <property type="entry name" value="D-GULOSIDE 3-DEHYDROGENASE"/>
    <property type="match status" value="1"/>
</dbReference>
<dbReference type="EC" id="1.1.1.301" evidence="8"/>
<dbReference type="InterPro" id="IPR036291">
    <property type="entry name" value="NAD(P)-bd_dom_sf"/>
</dbReference>
<dbReference type="GeneID" id="35295026"/>
<dbReference type="GO" id="GO:0016491">
    <property type="term" value="F:oxidoreductase activity"/>
    <property type="evidence" value="ECO:0007669"/>
    <property type="project" value="UniProtKB-KW"/>
</dbReference>
<evidence type="ECO:0000256" key="3">
    <source>
        <dbReference type="ARBA" id="ARBA00010928"/>
    </source>
</evidence>
<dbReference type="SUPFAM" id="SSF50129">
    <property type="entry name" value="GroES-like"/>
    <property type="match status" value="1"/>
</dbReference>
<evidence type="ECO:0000313" key="8">
    <source>
        <dbReference type="EMBL" id="ARQ06540.1"/>
    </source>
</evidence>
<evidence type="ECO:0000259" key="7">
    <source>
        <dbReference type="SMART" id="SM00829"/>
    </source>
</evidence>
<dbReference type="SMART" id="SM00829">
    <property type="entry name" value="PKS_ER"/>
    <property type="match status" value="1"/>
</dbReference>
<evidence type="ECO:0000256" key="1">
    <source>
        <dbReference type="ARBA" id="ARBA00001947"/>
    </source>
</evidence>
<evidence type="ECO:0000256" key="5">
    <source>
        <dbReference type="ARBA" id="ARBA00022833"/>
    </source>
</evidence>
<sequence length="700" mass="77652">MKQLLNSFSTGEISLREIAKPNINKNQLLIKNHYSAISVGTEKMLVDFGKANYIQKAKQQPEKVKQVIDKVKTDGFTTTYNAVKSKLDQPIPLGYSSVGEIIEVGENCTEYKVGDYVISNGSHSEIVAVNKNLVAKVPDGVSLEDAAFTVISSIPLQGIRLLNPEIGDVVVVIGLGLMGLIASQILIANGCTVIGTDMDPNKIEIAKSYGVDAVNVGSGIDIVKYVHEKTGNFGADKVLITASTKSNDPITQSAKMVRQRGKIVLVGVVGLDLDRNLFYEKEITFQVSSSYGPGRYDKNYEEKAIDYPYGFVRWTQNRNFQAILELIKNKKLNFDNLITHKVEFNDATNAYNDLSSNSNVIGAIFKYNHETVNLSDTVKNSIINKNVNAYQSAVIGVIGAGNFTNQTLLPKIDKKFRLKKIASNGGLTASNVSLKHGIEESTSNSETIFSDNEINTVIVTTRHDTHFSFVKKAIESGKSVFVEKPLALTMDELNELDSIASNHHIMVGFNRRYSPLIIKMKELLKSTVSPKNINITVNAGSIPKNHWTQDKNIGGGRLIGEACHFIDLAFYIAESKIIDSYVLSMDDNEEKYDTFTIILKFEDGSIATINYFANGSKSYPKENIKVSFEEKILEIDNFKTLKGYGFSEFKSLKNRNQDKGHATCINRFLESVSSNTPLIPFEDLMSISRLSIKLDEEMRR</sequence>
<evidence type="ECO:0000313" key="9">
    <source>
        <dbReference type="Proteomes" id="UP000194154"/>
    </source>
</evidence>
<dbReference type="CDD" id="cd08255">
    <property type="entry name" value="2-desacetyl-2-hydroxyethyl_bacteriochlorophyllide_like"/>
    <property type="match status" value="1"/>
</dbReference>
<comment type="similarity">
    <text evidence="2">Belongs to the zinc-containing alcohol dehydrogenase family.</text>
</comment>
<organism evidence="8 9">
    <name type="scientific">Macrococcoides canis</name>
    <dbReference type="NCBI Taxonomy" id="1855823"/>
    <lineage>
        <taxon>Bacteria</taxon>
        <taxon>Bacillati</taxon>
        <taxon>Bacillota</taxon>
        <taxon>Bacilli</taxon>
        <taxon>Bacillales</taxon>
        <taxon>Staphylococcaceae</taxon>
        <taxon>Macrococcoides</taxon>
    </lineage>
</organism>
<dbReference type="RefSeq" id="WP_086042202.1">
    <property type="nucleotide sequence ID" value="NZ_CP021059.1"/>
</dbReference>
<comment type="cofactor">
    <cofactor evidence="1">
        <name>Zn(2+)</name>
        <dbReference type="ChEBI" id="CHEBI:29105"/>
    </cofactor>
</comment>
<dbReference type="Proteomes" id="UP000194154">
    <property type="component" value="Chromosome"/>
</dbReference>
<reference evidence="8 9" key="1">
    <citation type="journal article" date="2017" name="Int. J. Syst. Evol. Microbiol.">
        <title>Macrococcus canis sp. nov., a skin bacterium associated with infections in dogs.</title>
        <authorList>
            <person name="Gobeli Brawand S."/>
            <person name="Cotting K."/>
            <person name="Gomez-Sanz E."/>
            <person name="Collaud A."/>
            <person name="Thomann A."/>
            <person name="Brodard I."/>
            <person name="Rodriguez-Campos S."/>
            <person name="Strauss C."/>
            <person name="Perreten V."/>
        </authorList>
    </citation>
    <scope>NUCLEOTIDE SEQUENCE [LARGE SCALE GENOMIC DNA]</scope>
    <source>
        <strain evidence="8 9">KM45013</strain>
    </source>
</reference>
<evidence type="ECO:0000256" key="6">
    <source>
        <dbReference type="ARBA" id="ARBA00023002"/>
    </source>
</evidence>
<keyword evidence="9" id="KW-1185">Reference proteome</keyword>
<dbReference type="KEGG" id="mcak:MCCS_08930"/>
<dbReference type="EMBL" id="CP021059">
    <property type="protein sequence ID" value="ARQ06540.1"/>
    <property type="molecule type" value="Genomic_DNA"/>
</dbReference>
<dbReference type="Gene3D" id="3.40.50.720">
    <property type="entry name" value="NAD(P)-binding Rossmann-like Domain"/>
    <property type="match status" value="2"/>
</dbReference>
<evidence type="ECO:0000256" key="2">
    <source>
        <dbReference type="ARBA" id="ARBA00008072"/>
    </source>
</evidence>
<accession>A0A1W7ABR0</accession>
<proteinExistence type="inferred from homology"/>
<dbReference type="AlphaFoldDB" id="A0A1W7ABR0"/>
<dbReference type="InterPro" id="IPR011032">
    <property type="entry name" value="GroES-like_sf"/>
</dbReference>
<name>A0A1W7ABR0_9STAP</name>
<dbReference type="STRING" id="1855823.MCCS_08930"/>
<keyword evidence="6 8" id="KW-0560">Oxidoreductase</keyword>
<protein>
    <submittedName>
        <fullName evidence="8">D-arabitol-phosphate dehydrogenase</fullName>
        <ecNumber evidence="8">1.1.1.301</ecNumber>
    </submittedName>
</protein>
<keyword evidence="5" id="KW-0862">Zinc</keyword>
<comment type="similarity">
    <text evidence="3">Belongs to the Gfo/Idh/MocA family.</text>
</comment>
<dbReference type="OrthoDB" id="9770238at2"/>
<dbReference type="InterPro" id="IPR013149">
    <property type="entry name" value="ADH-like_C"/>
</dbReference>
<dbReference type="SUPFAM" id="SSF55347">
    <property type="entry name" value="Glyceraldehyde-3-phosphate dehydrogenase-like, C-terminal domain"/>
    <property type="match status" value="1"/>
</dbReference>
<feature type="domain" description="Enoyl reductase (ER)" evidence="7">
    <location>
        <begin position="11"/>
        <end position="361"/>
    </location>
</feature>
<dbReference type="InterPro" id="IPR000683">
    <property type="entry name" value="Gfo/Idh/MocA-like_OxRdtase_N"/>
</dbReference>
<dbReference type="GO" id="GO:0000166">
    <property type="term" value="F:nucleotide binding"/>
    <property type="evidence" value="ECO:0007669"/>
    <property type="project" value="InterPro"/>
</dbReference>
<gene>
    <name evidence="8" type="ORF">MCCS_08930</name>
</gene>
<dbReference type="Pfam" id="PF02894">
    <property type="entry name" value="GFO_IDH_MocA_C"/>
    <property type="match status" value="1"/>
</dbReference>